<dbReference type="Gene3D" id="3.40.50.1110">
    <property type="entry name" value="SGNH hydrolase"/>
    <property type="match status" value="1"/>
</dbReference>
<sequence length="327" mass="37685">MTSMKNLKFKIISIGIGLLLSLFLGEIVARVYFFGSAAFSYSRTNSFGILDNSGLLKYSDSDELTYELLPNLDTKYKLADFHTNAEGFRGRYDEVYLSDKKIAVLGDSFTMGTGVHEEEMYVPQTENMLNKSATEFNYKVFNYGVSGYALTNYITILERNALKHNPDLVVIGFCASNDHYRIGTDFSMDDFTIKPRKNVFWDSYLKKLLSIKLKSQKQKPIVYEAEHVQYMDEQFQIFQDILTKNNSKGLVFYMDLVYDSVRVQQIQALAKKNNLLFLDVSEFFQDKNLFNYIVNELDPHPNGKANQIFAEKLSSYILANRNDIFNN</sequence>
<keyword evidence="3" id="KW-1185">Reference proteome</keyword>
<dbReference type="SUPFAM" id="SSF52266">
    <property type="entry name" value="SGNH hydrolase"/>
    <property type="match status" value="1"/>
</dbReference>
<gene>
    <name evidence="2" type="ORF">IMCC3317_34970</name>
</gene>
<protein>
    <recommendedName>
        <fullName evidence="1">SGNH hydrolase-type esterase domain-containing protein</fullName>
    </recommendedName>
</protein>
<feature type="domain" description="SGNH hydrolase-type esterase" evidence="1">
    <location>
        <begin position="104"/>
        <end position="307"/>
    </location>
</feature>
<organism evidence="2 3">
    <name type="scientific">Kordia antarctica</name>
    <dbReference type="NCBI Taxonomy" id="1218801"/>
    <lineage>
        <taxon>Bacteria</taxon>
        <taxon>Pseudomonadati</taxon>
        <taxon>Bacteroidota</taxon>
        <taxon>Flavobacteriia</taxon>
        <taxon>Flavobacteriales</taxon>
        <taxon>Flavobacteriaceae</taxon>
        <taxon>Kordia</taxon>
    </lineage>
</organism>
<accession>A0A7L4ZNP0</accession>
<dbReference type="Proteomes" id="UP000464657">
    <property type="component" value="Chromosome"/>
</dbReference>
<dbReference type="AlphaFoldDB" id="A0A7L4ZNP0"/>
<proteinExistence type="predicted"/>
<dbReference type="InterPro" id="IPR013830">
    <property type="entry name" value="SGNH_hydro"/>
</dbReference>
<evidence type="ECO:0000313" key="3">
    <source>
        <dbReference type="Proteomes" id="UP000464657"/>
    </source>
</evidence>
<reference evidence="2 3" key="1">
    <citation type="journal article" date="2013" name="Int. J. Syst. Evol. Microbiol.">
        <title>Kordia antarctica sp. nov., isolated from Antarctic seawater.</title>
        <authorList>
            <person name="Baek K."/>
            <person name="Choi A."/>
            <person name="Kang I."/>
            <person name="Lee K."/>
            <person name="Cho J.C."/>
        </authorList>
    </citation>
    <scope>NUCLEOTIDE SEQUENCE [LARGE SCALE GENOMIC DNA]</scope>
    <source>
        <strain evidence="2 3">IMCC3317</strain>
    </source>
</reference>
<dbReference type="GO" id="GO:0016788">
    <property type="term" value="F:hydrolase activity, acting on ester bonds"/>
    <property type="evidence" value="ECO:0007669"/>
    <property type="project" value="UniProtKB-ARBA"/>
</dbReference>
<dbReference type="InterPro" id="IPR036514">
    <property type="entry name" value="SGNH_hydro_sf"/>
</dbReference>
<name>A0A7L4ZNP0_9FLAO</name>
<dbReference type="Pfam" id="PF13472">
    <property type="entry name" value="Lipase_GDSL_2"/>
    <property type="match status" value="1"/>
</dbReference>
<dbReference type="CDD" id="cd00229">
    <property type="entry name" value="SGNH_hydrolase"/>
    <property type="match status" value="1"/>
</dbReference>
<dbReference type="EMBL" id="CP019288">
    <property type="protein sequence ID" value="QHI38111.1"/>
    <property type="molecule type" value="Genomic_DNA"/>
</dbReference>
<evidence type="ECO:0000313" key="2">
    <source>
        <dbReference type="EMBL" id="QHI38111.1"/>
    </source>
</evidence>
<evidence type="ECO:0000259" key="1">
    <source>
        <dbReference type="Pfam" id="PF13472"/>
    </source>
</evidence>
<dbReference type="KEGG" id="kan:IMCC3317_34970"/>